<evidence type="ECO:0000256" key="2">
    <source>
        <dbReference type="ARBA" id="ARBA00022732"/>
    </source>
</evidence>
<organism evidence="4">
    <name type="scientific">Siphoviridae sp. ctMYd37</name>
    <dbReference type="NCBI Taxonomy" id="2826260"/>
    <lineage>
        <taxon>Viruses</taxon>
        <taxon>Duplodnaviria</taxon>
        <taxon>Heunggongvirae</taxon>
        <taxon>Uroviricota</taxon>
        <taxon>Caudoviricetes</taxon>
    </lineage>
</organism>
<keyword evidence="2" id="KW-1227">Viral tail protein</keyword>
<dbReference type="PROSITE" id="PS51688">
    <property type="entry name" value="ICA"/>
    <property type="match status" value="1"/>
</dbReference>
<dbReference type="InterPro" id="IPR030392">
    <property type="entry name" value="S74_ICA"/>
</dbReference>
<comment type="subcellular location">
    <subcellularLocation>
        <location evidence="1">Virion</location>
    </subcellularLocation>
</comment>
<feature type="domain" description="Peptidase S74" evidence="3">
    <location>
        <begin position="1086"/>
        <end position="1184"/>
    </location>
</feature>
<evidence type="ECO:0000313" key="4">
    <source>
        <dbReference type="EMBL" id="DAD77137.1"/>
    </source>
</evidence>
<sequence>MINVSDTFKQKLQDGERVWQEVEITFPGGTVKTVKNEIMGENCTFSDCAESSSFPIGCVVCKSMTLELDNTSDQWKNYNFYMAKVHAYLKMQTSVASPAATDELLDENYDPILDQSGGAILATKAATEDRVETIDKGIYTITTPEQYGEILSFTALDDMYKTNATYISHLVLPQSIETLVRDACETLGIPPEVSMAHGNLIVSEIPENMTFRQLFGWAAMLETANARLDNRGYLQFVKWDFSAKPIELKDYIDTPTVSSDDIVITGIKVKSGDNSELYGESGYVIELENNLVGEADLATVAAQIGDAIIGVKFRNLQGDMAFNPLLEFGDMATTYDRNVNKYLTPLTDVSYAINGKTTVKTQADDPIRGMSKFVSDGTKAIVEARRLVKIEKTEREKAVERLAGILASSGGLYMTEEPQEDGSTIYYMHNKPTLKESDIIWKLTAEAFAVSIDGGKTYPYGFAVTGELITRLLYAEGINATYINTGALIVKDKNEKVIFEVDMDKKSVYMDPDTLTIGGMPLSKKLASMDENIASAKNMTFQLSNDMQTITSDADGNIPVFPTVATTAKVMYGSSDITNDCSYTITKSDSVTGSWDVDTHTYTVTGLSADNGWVDIKATYLINLSITKRFTISKQKSGKNGKQLYTWRKYASMPDGSDMSDSPDYVKLLDSAESPILDSTGDEIYTVTEAIYVGIADNKTTETPSDNPKDYIWSRFRGEDGADGIGIPGENGETSYIHTAYANSIDGTVDFSTTNTDRIYIGHYSDFEKADSADPAKYTWARMRGEDGPPGRTYYLRANAGVLMMGQDKKITPNPFNVHAYYRDGQGDEATFKTWWIVEYSKDAGKTWTKMAFNSQTSGITINPDSYSLSADGMIRATIYTDSGRTKIADQQTWQVAVDVGMLTQEQIVEILSNGGEFKGLYYLNGHLYISLDALMGNAAILGGTKNGNGYLKIKDKKGTVKGLIDYSGYTAFTSYEENSTRMKYTGICFSDTGINPVSAEKYFSSTADIEYVETAWGIDWTAEELNISATEVSADTGTFGDLTVTNSASFTKSPKIEDMEYTTSSNTICWDGRTGYKQLMLKSSSSKRYKDIGNDISEQEIEEWYNIKPLWAKYKEGYLVKGDENEGRYIPMFIAENVEAFFPEATRHQNGLVEDWNERIMIPAMFAMIKSQKEQLDRQEKLINQLYKKLNIEKEI</sequence>
<dbReference type="EMBL" id="BK014818">
    <property type="protein sequence ID" value="DAD77137.1"/>
    <property type="molecule type" value="Genomic_DNA"/>
</dbReference>
<name>A0A8S5M489_9CAUD</name>
<evidence type="ECO:0000259" key="3">
    <source>
        <dbReference type="PROSITE" id="PS51688"/>
    </source>
</evidence>
<keyword evidence="2" id="KW-0946">Virion</keyword>
<evidence type="ECO:0000256" key="1">
    <source>
        <dbReference type="ARBA" id="ARBA00004328"/>
    </source>
</evidence>
<reference evidence="4" key="1">
    <citation type="journal article" date="2021" name="Proc. Natl. Acad. Sci. U.S.A.">
        <title>A Catalog of Tens of Thousands of Viruses from Human Metagenomes Reveals Hidden Associations with Chronic Diseases.</title>
        <authorList>
            <person name="Tisza M.J."/>
            <person name="Buck C.B."/>
        </authorList>
    </citation>
    <scope>NUCLEOTIDE SEQUENCE</scope>
    <source>
        <strain evidence="4">CtMYd37</strain>
    </source>
</reference>
<accession>A0A8S5M489</accession>
<protein>
    <submittedName>
        <fullName evidence="4">Tail protein</fullName>
    </submittedName>
</protein>
<proteinExistence type="predicted"/>
<dbReference type="GO" id="GO:0098015">
    <property type="term" value="C:virus tail"/>
    <property type="evidence" value="ECO:0007669"/>
    <property type="project" value="UniProtKB-KW"/>
</dbReference>